<protein>
    <recommendedName>
        <fullName evidence="4 5">Peptide chain release factor 2</fullName>
        <shortName evidence="4">RF-2</shortName>
    </recommendedName>
</protein>
<evidence type="ECO:0000256" key="1">
    <source>
        <dbReference type="ARBA" id="ARBA00010835"/>
    </source>
</evidence>
<dbReference type="Gene3D" id="1.20.58.410">
    <property type="entry name" value="Release factor"/>
    <property type="match status" value="1"/>
</dbReference>
<dbReference type="SMART" id="SM00937">
    <property type="entry name" value="PCRF"/>
    <property type="match status" value="1"/>
</dbReference>
<dbReference type="PROSITE" id="PS00745">
    <property type="entry name" value="RF_PROK_I"/>
    <property type="match status" value="1"/>
</dbReference>
<evidence type="ECO:0000259" key="6">
    <source>
        <dbReference type="PROSITE" id="PS00745"/>
    </source>
</evidence>
<dbReference type="GO" id="GO:0005737">
    <property type="term" value="C:cytoplasm"/>
    <property type="evidence" value="ECO:0007669"/>
    <property type="project" value="UniProtKB-SubCell"/>
</dbReference>
<comment type="caution">
    <text evidence="7">The sequence shown here is derived from an EMBL/GenBank/DDBJ whole genome shotgun (WGS) entry which is preliminary data.</text>
</comment>
<dbReference type="NCBIfam" id="TIGR00020">
    <property type="entry name" value="prfB"/>
    <property type="match status" value="1"/>
</dbReference>
<comment type="PTM">
    <text evidence="4">Methylated by PrmC. Methylation increases the termination efficiency of RF2.</text>
</comment>
<dbReference type="HAMAP" id="MF_00094">
    <property type="entry name" value="Rel_fac_2"/>
    <property type="match status" value="1"/>
</dbReference>
<name>A0A7V5CS73_9BACT</name>
<dbReference type="InterPro" id="IPR000352">
    <property type="entry name" value="Pep_chain_release_fac_I"/>
</dbReference>
<dbReference type="Gene3D" id="3.30.70.1660">
    <property type="match status" value="1"/>
</dbReference>
<dbReference type="InterPro" id="IPR045853">
    <property type="entry name" value="Pep_chain_release_fac_I_sf"/>
</dbReference>
<dbReference type="Pfam" id="PF03462">
    <property type="entry name" value="PCRF"/>
    <property type="match status" value="1"/>
</dbReference>
<evidence type="ECO:0000256" key="3">
    <source>
        <dbReference type="ARBA" id="ARBA00022917"/>
    </source>
</evidence>
<dbReference type="GO" id="GO:0016149">
    <property type="term" value="F:translation release factor activity, codon specific"/>
    <property type="evidence" value="ECO:0007669"/>
    <property type="project" value="UniProtKB-UniRule"/>
</dbReference>
<dbReference type="FunFam" id="3.30.160.20:FF:000010">
    <property type="entry name" value="Peptide chain release factor 2"/>
    <property type="match status" value="1"/>
</dbReference>
<dbReference type="InterPro" id="IPR004374">
    <property type="entry name" value="PrfB"/>
</dbReference>
<dbReference type="PANTHER" id="PTHR43116:SF3">
    <property type="entry name" value="CLASS I PEPTIDE CHAIN RELEASE FACTOR"/>
    <property type="match status" value="1"/>
</dbReference>
<proteinExistence type="inferred from homology"/>
<comment type="subcellular location">
    <subcellularLocation>
        <location evidence="4">Cytoplasm</location>
    </subcellularLocation>
</comment>
<dbReference type="InterPro" id="IPR005139">
    <property type="entry name" value="PCRF"/>
</dbReference>
<keyword evidence="4" id="KW-0963">Cytoplasm</keyword>
<evidence type="ECO:0000256" key="2">
    <source>
        <dbReference type="ARBA" id="ARBA00022481"/>
    </source>
</evidence>
<dbReference type="EMBL" id="DTKL01000010">
    <property type="protein sequence ID" value="HGY93212.1"/>
    <property type="molecule type" value="Genomic_DNA"/>
</dbReference>
<organism evidence="7">
    <name type="scientific">Acidobacterium capsulatum</name>
    <dbReference type="NCBI Taxonomy" id="33075"/>
    <lineage>
        <taxon>Bacteria</taxon>
        <taxon>Pseudomonadati</taxon>
        <taxon>Acidobacteriota</taxon>
        <taxon>Terriglobia</taxon>
        <taxon>Terriglobales</taxon>
        <taxon>Acidobacteriaceae</taxon>
        <taxon>Acidobacterium</taxon>
    </lineage>
</organism>
<comment type="similarity">
    <text evidence="1 4">Belongs to the prokaryotic/mitochondrial release factor family.</text>
</comment>
<dbReference type="AlphaFoldDB" id="A0A7V5CS73"/>
<dbReference type="PANTHER" id="PTHR43116">
    <property type="entry name" value="PEPTIDE CHAIN RELEASE FACTOR 2"/>
    <property type="match status" value="1"/>
</dbReference>
<feature type="modified residue" description="N5-methylglutamine" evidence="4">
    <location>
        <position position="255"/>
    </location>
</feature>
<comment type="function">
    <text evidence="4">Peptide chain release factor 2 directs the termination of translation in response to the peptide chain termination codons UGA and UAA.</text>
</comment>
<evidence type="ECO:0000256" key="4">
    <source>
        <dbReference type="HAMAP-Rule" id="MF_00094"/>
    </source>
</evidence>
<reference evidence="7" key="1">
    <citation type="journal article" date="2020" name="mSystems">
        <title>Genome- and Community-Level Interaction Insights into Carbon Utilization and Element Cycling Functions of Hydrothermarchaeota in Hydrothermal Sediment.</title>
        <authorList>
            <person name="Zhou Z."/>
            <person name="Liu Y."/>
            <person name="Xu W."/>
            <person name="Pan J."/>
            <person name="Luo Z.H."/>
            <person name="Li M."/>
        </authorList>
    </citation>
    <scope>NUCLEOTIDE SEQUENCE [LARGE SCALE GENOMIC DNA]</scope>
    <source>
        <strain evidence="7">SpSt-855</strain>
    </source>
</reference>
<evidence type="ECO:0000256" key="5">
    <source>
        <dbReference type="NCBIfam" id="TIGR00020"/>
    </source>
</evidence>
<gene>
    <name evidence="4" type="primary">prfB</name>
    <name evidence="7" type="ORF">ENW50_00765</name>
</gene>
<keyword evidence="2 4" id="KW-0488">Methylation</keyword>
<accession>A0A7V5CS73</accession>
<keyword evidence="3 4" id="KW-0648">Protein biosynthesis</keyword>
<feature type="domain" description="Prokaryotic-type class I peptide chain release factors" evidence="6">
    <location>
        <begin position="248"/>
        <end position="264"/>
    </location>
</feature>
<dbReference type="Gene3D" id="3.30.160.20">
    <property type="match status" value="1"/>
</dbReference>
<sequence>MLNDLEFAYAPVRDQVRDLREYLDPARLRSELAAIETKLADPALWSNPQLSQPLMRDRKRIEEQLAYDAELARRTGDIDAYFELARESNAAGEADANLEADLSREITALGEYVEKLESRTMLSGETDPLNAIVTVHPGAGGTESQDWAEMLMRMYLRWAEQQGFKTEMNDYQDGEEAGIKSATFTILGDYAFGQLSGETGVHRLVRISPFDQAKRRHTSFASVFVSPEIDDSIQIDIKPDDIRTDTYRSGGKGGQHVNTTDSAVRITHIPTNIVVQCQNERSQHKNREKAMKMLRSRLYEYELAKKQAATKKLEDSKLDINFGSQIRSYVLQPYRIAKDHRTKVEVGDVDRVLDGYLDPFIRGYLTMRRNGGIPTVVDAGDDLE</sequence>
<dbReference type="SUPFAM" id="SSF75620">
    <property type="entry name" value="Release factor"/>
    <property type="match status" value="1"/>
</dbReference>
<evidence type="ECO:0000313" key="7">
    <source>
        <dbReference type="EMBL" id="HGY93212.1"/>
    </source>
</evidence>
<dbReference type="Pfam" id="PF00472">
    <property type="entry name" value="RF-1"/>
    <property type="match status" value="1"/>
</dbReference>